<evidence type="ECO:0000313" key="2">
    <source>
        <dbReference type="EMBL" id="SPD69094.1"/>
    </source>
</evidence>
<dbReference type="AlphaFoldDB" id="A0A375DA67"/>
<sequence>MTRRQLRPTESELVHFGLEAGGYASSGSILSGNEFHGRSVRTFQVGCCWPFLSRAGC</sequence>
<evidence type="ECO:0000313" key="3">
    <source>
        <dbReference type="Proteomes" id="UP000254259"/>
    </source>
</evidence>
<dbReference type="EMBL" id="LT984815">
    <property type="protein sequence ID" value="SPD69094.1"/>
    <property type="molecule type" value="Genomic_DNA"/>
</dbReference>
<reference evidence="1 3" key="1">
    <citation type="submission" date="2018-01" db="EMBL/GenBank/DDBJ databases">
        <authorList>
            <person name="Clerissi C."/>
        </authorList>
    </citation>
    <scope>NUCLEOTIDE SEQUENCE</scope>
    <source>
        <strain evidence="1">Cupriavidus taiwanensis STM 3521</strain>
        <strain evidence="2">Cupriavidus taiwanensis SWF 66322</strain>
        <plasmid evidence="2">CBM2636p</plasmid>
        <plasmid evidence="3">cbm2636p</plasmid>
    </source>
</reference>
<keyword evidence="2" id="KW-0614">Plasmid</keyword>
<geneLocation type="plasmid" evidence="2">
    <name>CBM2636p</name>
</geneLocation>
<dbReference type="Proteomes" id="UP000254259">
    <property type="component" value="Plasmid CBM2636p"/>
</dbReference>
<name>A0A375DA67_9BURK</name>
<dbReference type="Proteomes" id="UP000256297">
    <property type="component" value="Plasmid CBM2589_p"/>
</dbReference>
<organism evidence="1">
    <name type="scientific">Cupriavidus taiwanensis</name>
    <dbReference type="NCBI Taxonomy" id="164546"/>
    <lineage>
        <taxon>Bacteria</taxon>
        <taxon>Pseudomonadati</taxon>
        <taxon>Pseudomonadota</taxon>
        <taxon>Betaproteobacteria</taxon>
        <taxon>Burkholderiales</taxon>
        <taxon>Burkholderiaceae</taxon>
        <taxon>Cupriavidus</taxon>
    </lineage>
</organism>
<evidence type="ECO:0000313" key="1">
    <source>
        <dbReference type="EMBL" id="SOY75223.1"/>
    </source>
</evidence>
<protein>
    <submittedName>
        <fullName evidence="1">Uncharacterized protein</fullName>
    </submittedName>
</protein>
<geneLocation type="plasmid" evidence="3">
    <name>cbm2636p</name>
</geneLocation>
<accession>A0A375DA67</accession>
<dbReference type="EMBL" id="OFSP01000040">
    <property type="protein sequence ID" value="SOY75223.1"/>
    <property type="molecule type" value="Genomic_DNA"/>
</dbReference>
<gene>
    <name evidence="1" type="ORF">CBM2589_P10019</name>
    <name evidence="2" type="ORF">CBM2636_P10005</name>
</gene>
<proteinExistence type="predicted"/>